<name>A0A9N7RB16_STRHE</name>
<organism evidence="1 2">
    <name type="scientific">Striga hermonthica</name>
    <name type="common">Purple witchweed</name>
    <name type="synonym">Buchnera hermonthica</name>
    <dbReference type="NCBI Taxonomy" id="68872"/>
    <lineage>
        <taxon>Eukaryota</taxon>
        <taxon>Viridiplantae</taxon>
        <taxon>Streptophyta</taxon>
        <taxon>Embryophyta</taxon>
        <taxon>Tracheophyta</taxon>
        <taxon>Spermatophyta</taxon>
        <taxon>Magnoliopsida</taxon>
        <taxon>eudicotyledons</taxon>
        <taxon>Gunneridae</taxon>
        <taxon>Pentapetalae</taxon>
        <taxon>asterids</taxon>
        <taxon>lamiids</taxon>
        <taxon>Lamiales</taxon>
        <taxon>Orobanchaceae</taxon>
        <taxon>Buchnereae</taxon>
        <taxon>Striga</taxon>
    </lineage>
</organism>
<proteinExistence type="predicted"/>
<dbReference type="OrthoDB" id="927109at2759"/>
<feature type="non-terminal residue" evidence="1">
    <location>
        <position position="1"/>
    </location>
</feature>
<evidence type="ECO:0000313" key="2">
    <source>
        <dbReference type="Proteomes" id="UP001153555"/>
    </source>
</evidence>
<accession>A0A9N7RB16</accession>
<dbReference type="EMBL" id="CACSLK010020742">
    <property type="protein sequence ID" value="CAA0820596.1"/>
    <property type="molecule type" value="Genomic_DNA"/>
</dbReference>
<sequence length="276" mass="31027">RPPGQGADTLGQSQIRERLWAGGGFGHGGERDDGETLGAVRFHRRQRPEEGFDYKISPNPSALDDNFLLHASSFKGFNRPRRRWDDGCVDAGDGGTYRHRMEAPVLDKLHLPVSKFRHVEASCGRNDVRRVAEDADDYHGRAAWPQEQTLGDFRRREKQRPDGGLAAAWEFHGRRAAENFSTAGDHDWRQHVTDFADSEGRETRRSQPWTAVIFGGSGFRDWRRAGDGGRDAWRGTKSDAGGAPFLGVRRCAIQSIRILKPRPTGWMTTLVEILEP</sequence>
<evidence type="ECO:0000313" key="1">
    <source>
        <dbReference type="EMBL" id="CAA0820596.1"/>
    </source>
</evidence>
<comment type="caution">
    <text evidence="1">The sequence shown here is derived from an EMBL/GenBank/DDBJ whole genome shotgun (WGS) entry which is preliminary data.</text>
</comment>
<dbReference type="Proteomes" id="UP001153555">
    <property type="component" value="Unassembled WGS sequence"/>
</dbReference>
<dbReference type="AlphaFoldDB" id="A0A9N7RB16"/>
<gene>
    <name evidence="1" type="ORF">SHERM_18598</name>
</gene>
<protein>
    <submittedName>
        <fullName evidence="1">Uncharacterized protein</fullName>
    </submittedName>
</protein>
<keyword evidence="2" id="KW-1185">Reference proteome</keyword>
<reference evidence="1" key="1">
    <citation type="submission" date="2019-12" db="EMBL/GenBank/DDBJ databases">
        <authorList>
            <person name="Scholes J."/>
        </authorList>
    </citation>
    <scope>NUCLEOTIDE SEQUENCE</scope>
</reference>